<dbReference type="InterPro" id="IPR036396">
    <property type="entry name" value="Cyt_P450_sf"/>
</dbReference>
<keyword evidence="2 5" id="KW-0560">Oxidoreductase</keyword>
<dbReference type="PRINTS" id="PR00385">
    <property type="entry name" value="P450"/>
</dbReference>
<dbReference type="EMBL" id="LK023357">
    <property type="protein sequence ID" value="CDS12239.1"/>
    <property type="molecule type" value="Genomic_DNA"/>
</dbReference>
<comment type="similarity">
    <text evidence="5">Belongs to the cytochrome P450 family.</text>
</comment>
<dbReference type="SUPFAM" id="SSF48264">
    <property type="entry name" value="Cytochrome P450"/>
    <property type="match status" value="1"/>
</dbReference>
<evidence type="ECO:0000256" key="4">
    <source>
        <dbReference type="PIRSR" id="PIRSR602401-1"/>
    </source>
</evidence>
<dbReference type="GO" id="GO:0020037">
    <property type="term" value="F:heme binding"/>
    <property type="evidence" value="ECO:0007669"/>
    <property type="project" value="InterPro"/>
</dbReference>
<dbReference type="InterPro" id="IPR001128">
    <property type="entry name" value="Cyt_P450"/>
</dbReference>
<organism evidence="6">
    <name type="scientific">Lichtheimia ramosa</name>
    <dbReference type="NCBI Taxonomy" id="688394"/>
    <lineage>
        <taxon>Eukaryota</taxon>
        <taxon>Fungi</taxon>
        <taxon>Fungi incertae sedis</taxon>
        <taxon>Mucoromycota</taxon>
        <taxon>Mucoromycotina</taxon>
        <taxon>Mucoromycetes</taxon>
        <taxon>Mucorales</taxon>
        <taxon>Lichtheimiaceae</taxon>
        <taxon>Lichtheimia</taxon>
    </lineage>
</organism>
<protein>
    <recommendedName>
        <fullName evidence="7">Cytochrome P450</fullName>
    </recommendedName>
</protein>
<dbReference type="OrthoDB" id="3934656at2759"/>
<comment type="cofactor">
    <cofactor evidence="4">
        <name>heme</name>
        <dbReference type="ChEBI" id="CHEBI:30413"/>
    </cofactor>
</comment>
<dbReference type="PROSITE" id="PS00086">
    <property type="entry name" value="CYTOCHROME_P450"/>
    <property type="match status" value="1"/>
</dbReference>
<reference evidence="6" key="1">
    <citation type="journal article" date="2014" name="Genome Announc.">
        <title>De novo whole-genome sequence and genome annotation of Lichtheimia ramosa.</title>
        <authorList>
            <person name="Linde J."/>
            <person name="Schwartze V."/>
            <person name="Binder U."/>
            <person name="Lass-Florl C."/>
            <person name="Voigt K."/>
            <person name="Horn F."/>
        </authorList>
    </citation>
    <scope>NUCLEOTIDE SEQUENCE</scope>
    <source>
        <strain evidence="6">JMRC FSU:6197</strain>
    </source>
</reference>
<dbReference type="AlphaFoldDB" id="A0A077WYE1"/>
<evidence type="ECO:0000256" key="5">
    <source>
        <dbReference type="RuleBase" id="RU000461"/>
    </source>
</evidence>
<dbReference type="PANTHER" id="PTHR46300:SF11">
    <property type="entry name" value="OXIDOREDUCTASE, PUTATIVE-RELATED"/>
    <property type="match status" value="1"/>
</dbReference>
<evidence type="ECO:0000256" key="2">
    <source>
        <dbReference type="ARBA" id="ARBA00023002"/>
    </source>
</evidence>
<accession>A0A077WYE1</accession>
<dbReference type="GO" id="GO:0005506">
    <property type="term" value="F:iron ion binding"/>
    <property type="evidence" value="ECO:0007669"/>
    <property type="project" value="InterPro"/>
</dbReference>
<dbReference type="InterPro" id="IPR002401">
    <property type="entry name" value="Cyt_P450_E_grp-I"/>
</dbReference>
<dbReference type="Pfam" id="PF00067">
    <property type="entry name" value="p450"/>
    <property type="match status" value="1"/>
</dbReference>
<proteinExistence type="inferred from homology"/>
<evidence type="ECO:0000313" key="6">
    <source>
        <dbReference type="EMBL" id="CDS12239.1"/>
    </source>
</evidence>
<evidence type="ECO:0008006" key="7">
    <source>
        <dbReference type="Google" id="ProtNLM"/>
    </source>
</evidence>
<sequence length="528" mass="60044">MDIQGWIESLGSSLNKEQIKPIVGIAAATTVALYTTYALRKKRDAIPEGFRDIPTVSEGRIPYFGHLLSMGELPATTITKWHKKYGPIIRVYFGVQPWIMISDPNIAHELFSTKGSVTSGRPWQLYSHQYYAPGQRGVAFPDPGKRWKKTRTAALDILAPKNVDKFSDIISRESEYLIKYLTSASFANGSVSLIKPLQFFSMNVILQASLGKRVDSPHDPEFREIVRVIDQSMKFAGVAEDISSFLPILTVLDVVYRKERKLKRFIEEVRNPLFRRLIKESLDSGEECLAKWFYEYKDEEVDDHGILVALSDIVAGGADTTAVSLSWFMVIMCHHPEVQERLRAEVDEFLLANKRFPTFADRDSFPYLISVQKECIRYRPTTHFGLLHQATADVDVQGYYIPKGTVMVSNMHAMHLNPDAFSNPEEFIPERFLNNLKPMSASANSGIDNRDQYNFGWGRRICPGIYLAETEMFYALTRLFAKAIIEPKMDADGKLVYPDLKKTHDAGLVVHPEIDELRLVERTDAVIF</sequence>
<evidence type="ECO:0000256" key="1">
    <source>
        <dbReference type="ARBA" id="ARBA00022723"/>
    </source>
</evidence>
<name>A0A077WYE1_9FUNG</name>
<gene>
    <name evidence="6" type="ORF">LRAMOSA04434</name>
</gene>
<dbReference type="InterPro" id="IPR017972">
    <property type="entry name" value="Cyt_P450_CS"/>
</dbReference>
<keyword evidence="3 4" id="KW-0408">Iron</keyword>
<dbReference type="GO" id="GO:0016705">
    <property type="term" value="F:oxidoreductase activity, acting on paired donors, with incorporation or reduction of molecular oxygen"/>
    <property type="evidence" value="ECO:0007669"/>
    <property type="project" value="InterPro"/>
</dbReference>
<dbReference type="PRINTS" id="PR00463">
    <property type="entry name" value="EP450I"/>
</dbReference>
<keyword evidence="5" id="KW-0503">Monooxygenase</keyword>
<dbReference type="GO" id="GO:0004497">
    <property type="term" value="F:monooxygenase activity"/>
    <property type="evidence" value="ECO:0007669"/>
    <property type="project" value="UniProtKB-KW"/>
</dbReference>
<keyword evidence="4 5" id="KW-0349">Heme</keyword>
<dbReference type="InterPro" id="IPR050364">
    <property type="entry name" value="Cytochrome_P450_fung"/>
</dbReference>
<keyword evidence="1 4" id="KW-0479">Metal-binding</keyword>
<dbReference type="Gene3D" id="1.10.630.10">
    <property type="entry name" value="Cytochrome P450"/>
    <property type="match status" value="1"/>
</dbReference>
<feature type="binding site" description="axial binding residue" evidence="4">
    <location>
        <position position="462"/>
    </location>
    <ligand>
        <name>heme</name>
        <dbReference type="ChEBI" id="CHEBI:30413"/>
    </ligand>
    <ligandPart>
        <name>Fe</name>
        <dbReference type="ChEBI" id="CHEBI:18248"/>
    </ligandPart>
</feature>
<evidence type="ECO:0000256" key="3">
    <source>
        <dbReference type="ARBA" id="ARBA00023004"/>
    </source>
</evidence>
<dbReference type="PANTHER" id="PTHR46300">
    <property type="entry name" value="P450, PUTATIVE (EUROFUNG)-RELATED-RELATED"/>
    <property type="match status" value="1"/>
</dbReference>